<protein>
    <submittedName>
        <fullName evidence="1">Uncharacterized protein</fullName>
    </submittedName>
</protein>
<evidence type="ECO:0000313" key="1">
    <source>
        <dbReference type="EMBL" id="EAR92826.1"/>
    </source>
</evidence>
<dbReference type="EMBL" id="GG662740">
    <property type="protein sequence ID" value="EAR92826.1"/>
    <property type="molecule type" value="Genomic_DNA"/>
</dbReference>
<dbReference type="InParanoid" id="I7M7E0"/>
<dbReference type="RefSeq" id="XP_001013071.1">
    <property type="nucleotide sequence ID" value="XM_001013071.1"/>
</dbReference>
<proteinExistence type="predicted"/>
<reference evidence="2" key="1">
    <citation type="journal article" date="2006" name="PLoS Biol.">
        <title>Macronuclear genome sequence of the ciliate Tetrahymena thermophila, a model eukaryote.</title>
        <authorList>
            <person name="Eisen J.A."/>
            <person name="Coyne R.S."/>
            <person name="Wu M."/>
            <person name="Wu D."/>
            <person name="Thiagarajan M."/>
            <person name="Wortman J.R."/>
            <person name="Badger J.H."/>
            <person name="Ren Q."/>
            <person name="Amedeo P."/>
            <person name="Jones K.M."/>
            <person name="Tallon L.J."/>
            <person name="Delcher A.L."/>
            <person name="Salzberg S.L."/>
            <person name="Silva J.C."/>
            <person name="Haas B.J."/>
            <person name="Majoros W.H."/>
            <person name="Farzad M."/>
            <person name="Carlton J.M."/>
            <person name="Smith R.K. Jr."/>
            <person name="Garg J."/>
            <person name="Pearlman R.E."/>
            <person name="Karrer K.M."/>
            <person name="Sun L."/>
            <person name="Manning G."/>
            <person name="Elde N.C."/>
            <person name="Turkewitz A.P."/>
            <person name="Asai D.J."/>
            <person name="Wilkes D.E."/>
            <person name="Wang Y."/>
            <person name="Cai H."/>
            <person name="Collins K."/>
            <person name="Stewart B.A."/>
            <person name="Lee S.R."/>
            <person name="Wilamowska K."/>
            <person name="Weinberg Z."/>
            <person name="Ruzzo W.L."/>
            <person name="Wloga D."/>
            <person name="Gaertig J."/>
            <person name="Frankel J."/>
            <person name="Tsao C.-C."/>
            <person name="Gorovsky M.A."/>
            <person name="Keeling P.J."/>
            <person name="Waller R.F."/>
            <person name="Patron N.J."/>
            <person name="Cherry J.M."/>
            <person name="Stover N.A."/>
            <person name="Krieger C.J."/>
            <person name="del Toro C."/>
            <person name="Ryder H.F."/>
            <person name="Williamson S.C."/>
            <person name="Barbeau R.A."/>
            <person name="Hamilton E.P."/>
            <person name="Orias E."/>
        </authorList>
    </citation>
    <scope>NUCLEOTIDE SEQUENCE [LARGE SCALE GENOMIC DNA]</scope>
    <source>
        <strain evidence="2">SB210</strain>
    </source>
</reference>
<dbReference type="KEGG" id="tet:TTHERM_00293400"/>
<dbReference type="HOGENOM" id="CLU_682398_0_0_1"/>
<dbReference type="AlphaFoldDB" id="I7M7E0"/>
<accession>I7M7E0</accession>
<gene>
    <name evidence="1" type="ORF">TTHERM_00293400</name>
</gene>
<organism evidence="1 2">
    <name type="scientific">Tetrahymena thermophila (strain SB210)</name>
    <dbReference type="NCBI Taxonomy" id="312017"/>
    <lineage>
        <taxon>Eukaryota</taxon>
        <taxon>Sar</taxon>
        <taxon>Alveolata</taxon>
        <taxon>Ciliophora</taxon>
        <taxon>Intramacronucleata</taxon>
        <taxon>Oligohymenophorea</taxon>
        <taxon>Hymenostomatida</taxon>
        <taxon>Tetrahymenina</taxon>
        <taxon>Tetrahymenidae</taxon>
        <taxon>Tetrahymena</taxon>
    </lineage>
</organism>
<name>I7M7E0_TETTS</name>
<dbReference type="GeneID" id="7825042"/>
<sequence length="404" mass="48460">MAEQRQNFRKQLVPVNPLQDIKLNAAPLQELVDFIYGFLKQIIYENKSIEIEGKLGRFKSRSTQRETFFQDELRLDTINRISKSNLVLMRPFQEFQFESCVQVKDQQNQIKYYDLLNEISKSNKEQKGDSNNCQQKKWFEKKCAIKEIIDLNTFYCCQNDIEVDFSFEDGTRLKVPLKVDEPIVLDKKNRDLSNNIDFVFNDKHYRISAREEDVINDVNEINKKKLEVREGKYQSVRMKYRKAYRYLFMEYAFTRVFQFSNYSKKKVIEGDQQFIHQTYEEFNEEVGSKILNRKQFSKNALKFFQKSFSVNFAMLTKFESEIEIKDVKNYFKNEFDTDNHGMIQSHIRSFIRNIIYLNSISDFFVSVYEKQLLELKKQKNIESPNYYYDGILGQYLDSHLFQTD</sequence>
<keyword evidence="2" id="KW-1185">Reference proteome</keyword>
<dbReference type="Proteomes" id="UP000009168">
    <property type="component" value="Unassembled WGS sequence"/>
</dbReference>
<evidence type="ECO:0000313" key="2">
    <source>
        <dbReference type="Proteomes" id="UP000009168"/>
    </source>
</evidence>